<evidence type="ECO:0000313" key="2">
    <source>
        <dbReference type="WBParaSite" id="ALUE_0002179901-mRNA-1"/>
    </source>
</evidence>
<proteinExistence type="predicted"/>
<keyword evidence="1" id="KW-1185">Reference proteome</keyword>
<organism evidence="1 2">
    <name type="scientific">Ascaris lumbricoides</name>
    <name type="common">Giant roundworm</name>
    <dbReference type="NCBI Taxonomy" id="6252"/>
    <lineage>
        <taxon>Eukaryota</taxon>
        <taxon>Metazoa</taxon>
        <taxon>Ecdysozoa</taxon>
        <taxon>Nematoda</taxon>
        <taxon>Chromadorea</taxon>
        <taxon>Rhabditida</taxon>
        <taxon>Spirurina</taxon>
        <taxon>Ascaridomorpha</taxon>
        <taxon>Ascaridoidea</taxon>
        <taxon>Ascarididae</taxon>
        <taxon>Ascaris</taxon>
    </lineage>
</organism>
<evidence type="ECO:0000313" key="1">
    <source>
        <dbReference type="Proteomes" id="UP000036681"/>
    </source>
</evidence>
<accession>A0A0M3ISS1</accession>
<reference evidence="2" key="1">
    <citation type="submission" date="2017-02" db="UniProtKB">
        <authorList>
            <consortium name="WormBaseParasite"/>
        </authorList>
    </citation>
    <scope>IDENTIFICATION</scope>
</reference>
<dbReference type="AlphaFoldDB" id="A0A0M3ISS1"/>
<name>A0A0M3ISS1_ASCLU</name>
<protein>
    <submittedName>
        <fullName evidence="2">Uncharacterized protein</fullName>
    </submittedName>
</protein>
<sequence length="46" mass="5154">MMSMSESFEAANYLEKKKQTNLSGFLLIVCTSMITDTQVKSTADME</sequence>
<dbReference type="WBParaSite" id="ALUE_0002179901-mRNA-1">
    <property type="protein sequence ID" value="ALUE_0002179901-mRNA-1"/>
    <property type="gene ID" value="ALUE_0002179901"/>
</dbReference>
<dbReference type="Proteomes" id="UP000036681">
    <property type="component" value="Unplaced"/>
</dbReference>